<organism evidence="1 2">
    <name type="scientific">Frondihabitans australicus</name>
    <dbReference type="NCBI Taxonomy" id="386892"/>
    <lineage>
        <taxon>Bacteria</taxon>
        <taxon>Bacillati</taxon>
        <taxon>Actinomycetota</taxon>
        <taxon>Actinomycetes</taxon>
        <taxon>Micrococcales</taxon>
        <taxon>Microbacteriaceae</taxon>
        <taxon>Frondihabitans</taxon>
    </lineage>
</organism>
<gene>
    <name evidence="1" type="ORF">C8E83_3418</name>
</gene>
<keyword evidence="2" id="KW-1185">Reference proteome</keyword>
<sequence length="180" mass="19167">MTFADLLARFDALLDSFDPDARAFVSPVFRQRLNALPSAEAELLLAEIVEAAEAAGADPFERLRALSRAPFRATTPEAATHTIAELIDASERHAIVGAVEGVITNTWRTRGYTEYRVSDGEATLVIGVHGRAPGETPQGQRIIATVKLPRGASAITEPIDPAKPSVLGAVAAQVIGFRPL</sequence>
<proteinExistence type="predicted"/>
<dbReference type="OrthoDB" id="5125651at2"/>
<dbReference type="AlphaFoldDB" id="A0A495IJQ4"/>
<dbReference type="RefSeq" id="WP_121371248.1">
    <property type="nucleotide sequence ID" value="NZ_RBKS01000001.1"/>
</dbReference>
<accession>A0A495IJQ4</accession>
<evidence type="ECO:0000313" key="1">
    <source>
        <dbReference type="EMBL" id="RKR76252.1"/>
    </source>
</evidence>
<dbReference type="EMBL" id="RBKS01000001">
    <property type="protein sequence ID" value="RKR76252.1"/>
    <property type="molecule type" value="Genomic_DNA"/>
</dbReference>
<comment type="caution">
    <text evidence="1">The sequence shown here is derived from an EMBL/GenBank/DDBJ whole genome shotgun (WGS) entry which is preliminary data.</text>
</comment>
<reference evidence="1 2" key="1">
    <citation type="submission" date="2018-10" db="EMBL/GenBank/DDBJ databases">
        <title>Sequencing the genomes of 1000 actinobacteria strains.</title>
        <authorList>
            <person name="Klenk H.-P."/>
        </authorList>
    </citation>
    <scope>NUCLEOTIDE SEQUENCE [LARGE SCALE GENOMIC DNA]</scope>
    <source>
        <strain evidence="1 2">DSM 17894</strain>
    </source>
</reference>
<dbReference type="Proteomes" id="UP000280008">
    <property type="component" value="Unassembled WGS sequence"/>
</dbReference>
<evidence type="ECO:0000313" key="2">
    <source>
        <dbReference type="Proteomes" id="UP000280008"/>
    </source>
</evidence>
<name>A0A495IJQ4_9MICO</name>
<protein>
    <submittedName>
        <fullName evidence="1">Uncharacterized protein</fullName>
    </submittedName>
</protein>